<keyword evidence="6 7" id="KW-0472">Membrane</keyword>
<evidence type="ECO:0000256" key="1">
    <source>
        <dbReference type="ARBA" id="ARBA00004651"/>
    </source>
</evidence>
<dbReference type="InterPro" id="IPR000326">
    <property type="entry name" value="PAP2/HPO"/>
</dbReference>
<evidence type="ECO:0000313" key="9">
    <source>
        <dbReference type="EMBL" id="AHG89169.1"/>
    </source>
</evidence>
<dbReference type="GO" id="GO:0005886">
    <property type="term" value="C:plasma membrane"/>
    <property type="evidence" value="ECO:0007669"/>
    <property type="project" value="UniProtKB-SubCell"/>
</dbReference>
<comment type="subcellular location">
    <subcellularLocation>
        <location evidence="1">Cell membrane</location>
        <topology evidence="1">Multi-pass membrane protein</topology>
    </subcellularLocation>
</comment>
<dbReference type="KEGG" id="gba:J421_1632"/>
<evidence type="ECO:0000256" key="4">
    <source>
        <dbReference type="ARBA" id="ARBA00022801"/>
    </source>
</evidence>
<proteinExistence type="predicted"/>
<dbReference type="GO" id="GO:0016787">
    <property type="term" value="F:hydrolase activity"/>
    <property type="evidence" value="ECO:0007669"/>
    <property type="project" value="UniProtKB-KW"/>
</dbReference>
<sequence>MPLSTAALSDIEYLPPRISRALLGALGAGLATVAATGALTVLRGDDGRALDVPLGRRLRGGRPRGRPSPVERLLDALAGREESLAVAAAVALLLGRRHGAAALALVASTFGVHAAHRALRLAVDRPRPLLARLAGKRTPSFPSGHAARAAALFGTLAHVAARDRVAPGAVTYPVAIGLAAAAGLARVKRGRHWTTDVVGGLGLGVAAAAAGAIWYDERRKG</sequence>
<feature type="transmembrane region" description="Helical" evidence="7">
    <location>
        <begin position="165"/>
        <end position="185"/>
    </location>
</feature>
<keyword evidence="2" id="KW-1003">Cell membrane</keyword>
<dbReference type="InterPro" id="IPR036938">
    <property type="entry name" value="PAP2/HPO_sf"/>
</dbReference>
<feature type="domain" description="Phosphatidic acid phosphatase type 2/haloperoxidase" evidence="8">
    <location>
        <begin position="103"/>
        <end position="212"/>
    </location>
</feature>
<keyword evidence="4" id="KW-0378">Hydrolase</keyword>
<accession>W0RDI5</accession>
<dbReference type="EMBL" id="CP007128">
    <property type="protein sequence ID" value="AHG89169.1"/>
    <property type="molecule type" value="Genomic_DNA"/>
</dbReference>
<dbReference type="PANTHER" id="PTHR14969:SF62">
    <property type="entry name" value="DECAPRENYLPHOSPHORYL-5-PHOSPHORIBOSE PHOSPHATASE RV3807C-RELATED"/>
    <property type="match status" value="1"/>
</dbReference>
<protein>
    <submittedName>
        <fullName evidence="9">Phosphoesterase PA-phosphatase related protein</fullName>
    </submittedName>
</protein>
<dbReference type="STRING" id="861299.J421_1632"/>
<keyword evidence="10" id="KW-1185">Reference proteome</keyword>
<reference evidence="9 10" key="1">
    <citation type="journal article" date="2014" name="Genome Announc.">
        <title>Genome Sequence and Methylome of Soil Bacterium Gemmatirosa kalamazoonensis KBS708T, a Member of the Rarely Cultivated Gemmatimonadetes Phylum.</title>
        <authorList>
            <person name="Debruyn J.M."/>
            <person name="Radosevich M."/>
            <person name="Wommack K.E."/>
            <person name="Polson S.W."/>
            <person name="Hauser L.J."/>
            <person name="Fawaz M.N."/>
            <person name="Korlach J."/>
            <person name="Tsai Y.C."/>
        </authorList>
    </citation>
    <scope>NUCLEOTIDE SEQUENCE [LARGE SCALE GENOMIC DNA]</scope>
    <source>
        <strain evidence="9 10">KBS708</strain>
    </source>
</reference>
<dbReference type="Proteomes" id="UP000019151">
    <property type="component" value="Chromosome"/>
</dbReference>
<organism evidence="9 10">
    <name type="scientific">Gemmatirosa kalamazoonensis</name>
    <dbReference type="NCBI Taxonomy" id="861299"/>
    <lineage>
        <taxon>Bacteria</taxon>
        <taxon>Pseudomonadati</taxon>
        <taxon>Gemmatimonadota</taxon>
        <taxon>Gemmatimonadia</taxon>
        <taxon>Gemmatimonadales</taxon>
        <taxon>Gemmatimonadaceae</taxon>
        <taxon>Gemmatirosa</taxon>
    </lineage>
</organism>
<feature type="transmembrane region" description="Helical" evidence="7">
    <location>
        <begin position="21"/>
        <end position="42"/>
    </location>
</feature>
<keyword evidence="5 7" id="KW-1133">Transmembrane helix</keyword>
<dbReference type="Pfam" id="PF01569">
    <property type="entry name" value="PAP2"/>
    <property type="match status" value="1"/>
</dbReference>
<dbReference type="SMART" id="SM00014">
    <property type="entry name" value="acidPPc"/>
    <property type="match status" value="1"/>
</dbReference>
<dbReference type="Gene3D" id="1.20.144.10">
    <property type="entry name" value="Phosphatidic acid phosphatase type 2/haloperoxidase"/>
    <property type="match status" value="1"/>
</dbReference>
<dbReference type="AlphaFoldDB" id="W0RDI5"/>
<dbReference type="RefSeq" id="WP_025410682.1">
    <property type="nucleotide sequence ID" value="NZ_CP007128.1"/>
</dbReference>
<dbReference type="HOGENOM" id="CLU_1249138_0_0_0"/>
<evidence type="ECO:0000313" key="10">
    <source>
        <dbReference type="Proteomes" id="UP000019151"/>
    </source>
</evidence>
<dbReference type="PANTHER" id="PTHR14969">
    <property type="entry name" value="SPHINGOSINE-1-PHOSPHATE PHOSPHOHYDROLASE"/>
    <property type="match status" value="1"/>
</dbReference>
<evidence type="ECO:0000259" key="8">
    <source>
        <dbReference type="SMART" id="SM00014"/>
    </source>
</evidence>
<name>W0RDI5_9BACT</name>
<evidence type="ECO:0000256" key="2">
    <source>
        <dbReference type="ARBA" id="ARBA00022475"/>
    </source>
</evidence>
<evidence type="ECO:0000256" key="6">
    <source>
        <dbReference type="ARBA" id="ARBA00023136"/>
    </source>
</evidence>
<keyword evidence="3 7" id="KW-0812">Transmembrane</keyword>
<feature type="transmembrane region" description="Helical" evidence="7">
    <location>
        <begin position="197"/>
        <end position="215"/>
    </location>
</feature>
<evidence type="ECO:0000256" key="7">
    <source>
        <dbReference type="SAM" id="Phobius"/>
    </source>
</evidence>
<dbReference type="SUPFAM" id="SSF48317">
    <property type="entry name" value="Acid phosphatase/Vanadium-dependent haloperoxidase"/>
    <property type="match status" value="1"/>
</dbReference>
<gene>
    <name evidence="9" type="ORF">J421_1632</name>
</gene>
<evidence type="ECO:0000256" key="3">
    <source>
        <dbReference type="ARBA" id="ARBA00022692"/>
    </source>
</evidence>
<dbReference type="InParanoid" id="W0RDI5"/>
<evidence type="ECO:0000256" key="5">
    <source>
        <dbReference type="ARBA" id="ARBA00022989"/>
    </source>
</evidence>
<dbReference type="eggNOG" id="COG0671">
    <property type="taxonomic scope" value="Bacteria"/>
</dbReference>